<comment type="caution">
    <text evidence="1">The sequence shown here is derived from an EMBL/GenBank/DDBJ whole genome shotgun (WGS) entry which is preliminary data.</text>
</comment>
<name>A0A225M4T3_9BURK</name>
<accession>A0A225M4T3</accession>
<protein>
    <submittedName>
        <fullName evidence="1">Uncharacterized protein</fullName>
    </submittedName>
</protein>
<organism evidence="1 2">
    <name type="scientific">Candidimonas nitroreducens</name>
    <dbReference type="NCBI Taxonomy" id="683354"/>
    <lineage>
        <taxon>Bacteria</taxon>
        <taxon>Pseudomonadati</taxon>
        <taxon>Pseudomonadota</taxon>
        <taxon>Betaproteobacteria</taxon>
        <taxon>Burkholderiales</taxon>
        <taxon>Alcaligenaceae</taxon>
        <taxon>Candidimonas</taxon>
    </lineage>
</organism>
<evidence type="ECO:0000313" key="1">
    <source>
        <dbReference type="EMBL" id="OWT55253.1"/>
    </source>
</evidence>
<gene>
    <name evidence="1" type="ORF">CEY11_21320</name>
</gene>
<evidence type="ECO:0000313" key="2">
    <source>
        <dbReference type="Proteomes" id="UP000214603"/>
    </source>
</evidence>
<dbReference type="AlphaFoldDB" id="A0A225M4T3"/>
<dbReference type="Proteomes" id="UP000214603">
    <property type="component" value="Unassembled WGS sequence"/>
</dbReference>
<dbReference type="EMBL" id="NJIH01000013">
    <property type="protein sequence ID" value="OWT55253.1"/>
    <property type="molecule type" value="Genomic_DNA"/>
</dbReference>
<keyword evidence="2" id="KW-1185">Reference proteome</keyword>
<reference evidence="2" key="1">
    <citation type="submission" date="2017-06" db="EMBL/GenBank/DDBJ databases">
        <title>Herbaspirillum phytohormonus sp. nov., isolated from the root nodule of Robinia pseudoacacia in lead-zinc mine.</title>
        <authorList>
            <person name="Fan M."/>
            <person name="Lin Y."/>
        </authorList>
    </citation>
    <scope>NUCLEOTIDE SEQUENCE [LARGE SCALE GENOMIC DNA]</scope>
    <source>
        <strain evidence="2">SC-089</strain>
    </source>
</reference>
<dbReference type="RefSeq" id="WP_088605440.1">
    <property type="nucleotide sequence ID" value="NZ_NJIH01000013.1"/>
</dbReference>
<sequence length="59" mass="6828">MEPDKALVGLTKAEFEAALRAYFEDGGHSYDRWDLAWAWGAYQQNPANYDYIVPFIQRA</sequence>
<proteinExistence type="predicted"/>